<proteinExistence type="predicted"/>
<dbReference type="InterPro" id="IPR036397">
    <property type="entry name" value="RNaseH_sf"/>
</dbReference>
<dbReference type="Gene3D" id="3.30.70.270">
    <property type="match status" value="2"/>
</dbReference>
<evidence type="ECO:0000256" key="5">
    <source>
        <dbReference type="ARBA" id="ARBA00022759"/>
    </source>
</evidence>
<feature type="compositionally biased region" description="Acidic residues" evidence="8">
    <location>
        <begin position="1314"/>
        <end position="1331"/>
    </location>
</feature>
<dbReference type="InterPro" id="IPR036875">
    <property type="entry name" value="Znf_CCHC_sf"/>
</dbReference>
<dbReference type="InterPro" id="IPR001878">
    <property type="entry name" value="Znf_CCHC"/>
</dbReference>
<dbReference type="CDD" id="cd01647">
    <property type="entry name" value="RT_LTR"/>
    <property type="match status" value="1"/>
</dbReference>
<dbReference type="InterPro" id="IPR050951">
    <property type="entry name" value="Retrovirus_Pol_polyprotein"/>
</dbReference>
<sequence>MEKWDIPQFKFKSLPRNVIRDEWVKYKRNFGYIISATKETDKTRIRDILLAKGGPDLQEVFASIPGADVSEDTEKTIDPYAVAIEKLDSYFSPKQHDTFERNRFWLLKPSSEESLEKFMLRCQDQANKCDFGKSAAESRSISVIDKVILFAPSELKEQLLQRDSLSLDEVTKIVSTYESVKQQARSMSIPTTGSESFPAATNHGYESSSGVSRIQQFNPKECTRCGRRGHYGTDVSCPAKGKECNKCKRVGHFATQCRTNFPVKRKYDGPTRGGKRFQPERVREVEVRTRDDDRKENVCSDPGFDKNFIFRISDGDELLWLKVGGVLLQVLVDSGCKKNIIDEKSWEYLKANSAKVWNQQKECDEVFLPYGDQAQPLTILGKFQTLVEIEDANHVYEKDTTFYVVKGGQQCLLGRTTATDLGVLFVGLPSSHGVSMLEVTAKHPFPKIKGVKVSIPIDHSVSPVCQHPRRPPIALTSRIEEKLNSLLANDIIERVEGGCQWVSPLVTVVKDNGDLRLCVDMRRANSAILRERHMMPTIEDFLPRFASAKFFSRLDIKEAFHQVELDEKSRFITTFITHMGLFRYKRLMYGIVIAPEIFQRILEQILSRCSKFAVNFIDDIMIFTRTEEEHDEALRIVLGTLREYGVLLNKDKCVFKVTSLDFLGHTISSDGIQPSNNKIEALTKFRPPSSQEELRSFLGLVTYVGRFLPDLATTTAPLRELTHSGVKFEWGSDQQQAFDKLKCMIANVKLPRFFDNSLRTRVIADASPVALGAVLIQFEDSTDDAPRPISYASKSLTPTERRYCQTEKEALALVWAVERFSCYLLGRTFELETDHKPLEAIFKPSSRPCSRIERWVLRLQSFSFTVKYRKGSSNIADPLSRLVVDDTIEEFDAENKFMVLAVMESAAIDVQELEESMEGDATLVAVKRCLQSGSWDELEVKPYVPFKSELGLVGELLVRGDKLVVPLKLRSRMLDLAHEGHPGESVMKRRLRDRVWWPGMDREVTNRVTHCEGCRLVSLPTKPEPMSRRSMPSKPWVDIAIDFLGPMPSGVYLLVVIDYYSRYKEVEVMNKITAKETVNRLNTIFTRLGYPRTITLDNAKQFVGLELEEYNRKHGIHLNHSTPYWPQENGLVERQNRSLLKRLQISNALGRDWHQDLQDYLVMYYTTPHSTTGRTPSELMHGRTIRSKIPTLQDIETTPTTSEVADRDRLQKQKGKENEDSRRGARSSSIDLGDKVLMKNLLPGNKLQTTFGSKEFKVIDRSGPRVTIEDPENGRSYDRNVAHLKRIPENTQTLSAAPVDTEQIGVAGCTDFQEAEDDTSEEDFAGFEAEEPPVQVLARKSPNQSPERKQRARKLPSKFIDYQL</sequence>
<keyword evidence="7" id="KW-0695">RNA-directed DNA polymerase</keyword>
<dbReference type="CDD" id="cd00303">
    <property type="entry name" value="retropepsin_like"/>
    <property type="match status" value="1"/>
</dbReference>
<keyword evidence="6" id="KW-0378">Hydrolase</keyword>
<dbReference type="Proteomes" id="UP000069940">
    <property type="component" value="Unassembled WGS sequence"/>
</dbReference>
<dbReference type="RefSeq" id="XP_062707747.1">
    <property type="nucleotide sequence ID" value="XM_062851763.1"/>
</dbReference>
<evidence type="ECO:0000256" key="8">
    <source>
        <dbReference type="SAM" id="MobiDB-lite"/>
    </source>
</evidence>
<dbReference type="Gene3D" id="1.10.340.70">
    <property type="match status" value="1"/>
</dbReference>
<reference evidence="12" key="1">
    <citation type="journal article" date="2015" name="Proc. Natl. Acad. Sci. U.S.A.">
        <title>Genome sequence of the Asian Tiger mosquito, Aedes albopictus, reveals insights into its biology, genetics, and evolution.</title>
        <authorList>
            <person name="Chen X.G."/>
            <person name="Jiang X."/>
            <person name="Gu J."/>
            <person name="Xu M."/>
            <person name="Wu Y."/>
            <person name="Deng Y."/>
            <person name="Zhang C."/>
            <person name="Bonizzoni M."/>
            <person name="Dermauw W."/>
            <person name="Vontas J."/>
            <person name="Armbruster P."/>
            <person name="Huang X."/>
            <person name="Yang Y."/>
            <person name="Zhang H."/>
            <person name="He W."/>
            <person name="Peng H."/>
            <person name="Liu Y."/>
            <person name="Wu K."/>
            <person name="Chen J."/>
            <person name="Lirakis M."/>
            <person name="Topalis P."/>
            <person name="Van Leeuwen T."/>
            <person name="Hall A.B."/>
            <person name="Jiang X."/>
            <person name="Thorpe C."/>
            <person name="Mueller R.L."/>
            <person name="Sun C."/>
            <person name="Waterhouse R.M."/>
            <person name="Yan G."/>
            <person name="Tu Z.J."/>
            <person name="Fang X."/>
            <person name="James A.A."/>
        </authorList>
    </citation>
    <scope>NUCLEOTIDE SEQUENCE [LARGE SCALE GENOMIC DNA]</scope>
    <source>
        <strain evidence="12">Foshan</strain>
    </source>
</reference>
<dbReference type="RefSeq" id="XP_062707746.1">
    <property type="nucleotide sequence ID" value="XM_062851762.1"/>
</dbReference>
<keyword evidence="12" id="KW-1185">Reference proteome</keyword>
<dbReference type="InterPro" id="IPR043502">
    <property type="entry name" value="DNA/RNA_pol_sf"/>
</dbReference>
<dbReference type="EnsemblMetazoa" id="AALFPA23_000752.R38161">
    <property type="protein sequence ID" value="AALFPA23_000752.P38161"/>
    <property type="gene ID" value="AALFPA23_000752"/>
</dbReference>
<dbReference type="CDD" id="cd09274">
    <property type="entry name" value="RNase_HI_RT_Ty3"/>
    <property type="match status" value="1"/>
</dbReference>
<keyword evidence="5" id="KW-0255">Endonuclease</keyword>
<feature type="region of interest" description="Disordered" evidence="8">
    <location>
        <begin position="1314"/>
        <end position="1364"/>
    </location>
</feature>
<dbReference type="InterPro" id="IPR012337">
    <property type="entry name" value="RNaseH-like_sf"/>
</dbReference>
<dbReference type="Pfam" id="PF00078">
    <property type="entry name" value="RVT_1"/>
    <property type="match status" value="1"/>
</dbReference>
<organism evidence="11 12">
    <name type="scientific">Aedes albopictus</name>
    <name type="common">Asian tiger mosquito</name>
    <name type="synonym">Stegomyia albopicta</name>
    <dbReference type="NCBI Taxonomy" id="7160"/>
    <lineage>
        <taxon>Eukaryota</taxon>
        <taxon>Metazoa</taxon>
        <taxon>Ecdysozoa</taxon>
        <taxon>Arthropoda</taxon>
        <taxon>Hexapoda</taxon>
        <taxon>Insecta</taxon>
        <taxon>Pterygota</taxon>
        <taxon>Neoptera</taxon>
        <taxon>Endopterygota</taxon>
        <taxon>Diptera</taxon>
        <taxon>Nematocera</taxon>
        <taxon>Culicoidea</taxon>
        <taxon>Culicidae</taxon>
        <taxon>Culicinae</taxon>
        <taxon>Aedini</taxon>
        <taxon>Aedes</taxon>
        <taxon>Stegomyia</taxon>
    </lineage>
</organism>
<evidence type="ECO:0000256" key="2">
    <source>
        <dbReference type="ARBA" id="ARBA00022679"/>
    </source>
</evidence>
<evidence type="ECO:0000313" key="12">
    <source>
        <dbReference type="Proteomes" id="UP000069940"/>
    </source>
</evidence>
<dbReference type="Pfam" id="PF17921">
    <property type="entry name" value="Integrase_H2C2"/>
    <property type="match status" value="1"/>
</dbReference>
<dbReference type="Gene3D" id="3.10.10.10">
    <property type="entry name" value="HIV Type 1 Reverse Transcriptase, subunit A, domain 1"/>
    <property type="match status" value="1"/>
</dbReference>
<dbReference type="InterPro" id="IPR000477">
    <property type="entry name" value="RT_dom"/>
</dbReference>
<dbReference type="Gene3D" id="4.10.60.10">
    <property type="entry name" value="Zinc finger, CCHC-type"/>
    <property type="match status" value="1"/>
</dbReference>
<dbReference type="Gene3D" id="3.30.420.10">
    <property type="entry name" value="Ribonuclease H-like superfamily/Ribonuclease H"/>
    <property type="match status" value="1"/>
</dbReference>
<evidence type="ECO:0000256" key="4">
    <source>
        <dbReference type="ARBA" id="ARBA00022722"/>
    </source>
</evidence>
<reference evidence="11" key="2">
    <citation type="submission" date="2025-05" db="UniProtKB">
        <authorList>
            <consortium name="EnsemblMetazoa"/>
        </authorList>
    </citation>
    <scope>IDENTIFICATION</scope>
    <source>
        <strain evidence="11">Foshan</strain>
    </source>
</reference>
<dbReference type="InterPro" id="IPR041588">
    <property type="entry name" value="Integrase_H2C2"/>
</dbReference>
<dbReference type="Gene3D" id="3.10.20.370">
    <property type="match status" value="1"/>
</dbReference>
<protein>
    <recommendedName>
        <fullName evidence="1">RNA-directed DNA polymerase</fullName>
        <ecNumber evidence="1">2.7.7.49</ecNumber>
    </recommendedName>
</protein>
<keyword evidence="2" id="KW-0808">Transferase</keyword>
<dbReference type="PROSITE" id="PS50878">
    <property type="entry name" value="RT_POL"/>
    <property type="match status" value="1"/>
</dbReference>
<feature type="compositionally biased region" description="Polar residues" evidence="8">
    <location>
        <begin position="1194"/>
        <end position="1203"/>
    </location>
</feature>
<evidence type="ECO:0000256" key="7">
    <source>
        <dbReference type="ARBA" id="ARBA00022918"/>
    </source>
</evidence>
<dbReference type="SMART" id="SM00343">
    <property type="entry name" value="ZnF_C2HC"/>
    <property type="match status" value="2"/>
</dbReference>
<dbReference type="SUPFAM" id="SSF56672">
    <property type="entry name" value="DNA/RNA polymerases"/>
    <property type="match status" value="1"/>
</dbReference>
<evidence type="ECO:0000256" key="3">
    <source>
        <dbReference type="ARBA" id="ARBA00022695"/>
    </source>
</evidence>
<feature type="region of interest" description="Disordered" evidence="8">
    <location>
        <begin position="1186"/>
        <end position="1230"/>
    </location>
</feature>
<dbReference type="InterPro" id="IPR041373">
    <property type="entry name" value="RT_RNaseH"/>
</dbReference>
<dbReference type="Pfam" id="PF17917">
    <property type="entry name" value="RT_RNaseH"/>
    <property type="match status" value="1"/>
</dbReference>
<dbReference type="SUPFAM" id="SSF57756">
    <property type="entry name" value="Retrovirus zinc finger-like domains"/>
    <property type="match status" value="1"/>
</dbReference>
<dbReference type="InterPro" id="IPR001584">
    <property type="entry name" value="Integrase_cat-core"/>
</dbReference>
<dbReference type="EnsemblMetazoa" id="AALFPA23_000752.R38160">
    <property type="protein sequence ID" value="AALFPA23_000752.P38160"/>
    <property type="gene ID" value="AALFPA23_000752"/>
</dbReference>
<evidence type="ECO:0000259" key="9">
    <source>
        <dbReference type="PROSITE" id="PS50878"/>
    </source>
</evidence>
<feature type="domain" description="Reverse transcriptase" evidence="9">
    <location>
        <begin position="489"/>
        <end position="667"/>
    </location>
</feature>
<dbReference type="PANTHER" id="PTHR37984">
    <property type="entry name" value="PROTEIN CBG26694"/>
    <property type="match status" value="1"/>
</dbReference>
<name>A0ABM1XLG9_AEDAL</name>
<keyword evidence="4" id="KW-0540">Nuclease</keyword>
<accession>A0ABM1XLG9</accession>
<dbReference type="GeneID" id="134288074"/>
<dbReference type="PROSITE" id="PS50994">
    <property type="entry name" value="INTEGRASE"/>
    <property type="match status" value="1"/>
</dbReference>
<feature type="compositionally biased region" description="Basic and acidic residues" evidence="8">
    <location>
        <begin position="1204"/>
        <end position="1223"/>
    </location>
</feature>
<dbReference type="EC" id="2.7.7.49" evidence="1"/>
<evidence type="ECO:0000259" key="10">
    <source>
        <dbReference type="PROSITE" id="PS50994"/>
    </source>
</evidence>
<evidence type="ECO:0000256" key="1">
    <source>
        <dbReference type="ARBA" id="ARBA00012493"/>
    </source>
</evidence>
<feature type="domain" description="Integrase catalytic" evidence="10">
    <location>
        <begin position="1031"/>
        <end position="1184"/>
    </location>
</feature>
<keyword evidence="3" id="KW-0548">Nucleotidyltransferase</keyword>
<dbReference type="PANTHER" id="PTHR37984:SF11">
    <property type="entry name" value="INTEGRASE CATALYTIC DOMAIN-CONTAINING PROTEIN"/>
    <property type="match status" value="1"/>
</dbReference>
<dbReference type="Pfam" id="PF00665">
    <property type="entry name" value="rve"/>
    <property type="match status" value="1"/>
</dbReference>
<evidence type="ECO:0000256" key="6">
    <source>
        <dbReference type="ARBA" id="ARBA00022801"/>
    </source>
</evidence>
<dbReference type="SUPFAM" id="SSF53098">
    <property type="entry name" value="Ribonuclease H-like"/>
    <property type="match status" value="1"/>
</dbReference>
<evidence type="ECO:0000313" key="11">
    <source>
        <dbReference type="EnsemblMetazoa" id="AALFPA23_000752.P38161"/>
    </source>
</evidence>
<dbReference type="InterPro" id="IPR043128">
    <property type="entry name" value="Rev_trsase/Diguanyl_cyclase"/>
</dbReference>